<keyword evidence="3" id="KW-1185">Reference proteome</keyword>
<dbReference type="Pfam" id="PF10328">
    <property type="entry name" value="7TM_GPCR_Srx"/>
    <property type="match status" value="1"/>
</dbReference>
<evidence type="ECO:0000313" key="4">
    <source>
        <dbReference type="WBParaSite" id="MhA1_Contig277.frz3.gene4"/>
    </source>
</evidence>
<evidence type="ECO:0000256" key="1">
    <source>
        <dbReference type="SAM" id="Phobius"/>
    </source>
</evidence>
<evidence type="ECO:0000259" key="2">
    <source>
        <dbReference type="Pfam" id="PF10328"/>
    </source>
</evidence>
<keyword evidence="1" id="KW-0812">Transmembrane</keyword>
<keyword evidence="1" id="KW-0472">Membrane</keyword>
<organism evidence="3 4">
    <name type="scientific">Meloidogyne hapla</name>
    <name type="common">Root-knot nematode worm</name>
    <dbReference type="NCBI Taxonomy" id="6305"/>
    <lineage>
        <taxon>Eukaryota</taxon>
        <taxon>Metazoa</taxon>
        <taxon>Ecdysozoa</taxon>
        <taxon>Nematoda</taxon>
        <taxon>Chromadorea</taxon>
        <taxon>Rhabditida</taxon>
        <taxon>Tylenchina</taxon>
        <taxon>Tylenchomorpha</taxon>
        <taxon>Tylenchoidea</taxon>
        <taxon>Meloidogynidae</taxon>
        <taxon>Meloidogyninae</taxon>
        <taxon>Meloidogyne</taxon>
    </lineage>
</organism>
<dbReference type="InterPro" id="IPR019430">
    <property type="entry name" value="7TM_GPCR_serpentine_rcpt_Srx"/>
</dbReference>
<name>A0A1I8BL24_MELHA</name>
<protein>
    <submittedName>
        <fullName evidence="4">7TM_GPCR_Srx domain-containing protein</fullName>
    </submittedName>
</protein>
<feature type="transmembrane region" description="Helical" evidence="1">
    <location>
        <begin position="26"/>
        <end position="42"/>
    </location>
</feature>
<dbReference type="WBParaSite" id="MhA1_Contig277.frz3.gene4">
    <property type="protein sequence ID" value="MhA1_Contig277.frz3.gene4"/>
    <property type="gene ID" value="MhA1_Contig277.frz3.gene4"/>
</dbReference>
<dbReference type="Proteomes" id="UP000095281">
    <property type="component" value="Unplaced"/>
</dbReference>
<evidence type="ECO:0000313" key="3">
    <source>
        <dbReference type="Proteomes" id="UP000095281"/>
    </source>
</evidence>
<dbReference type="AlphaFoldDB" id="A0A1I8BL24"/>
<accession>A0A1I8BL24</accession>
<feature type="domain" description="7TM GPCR serpentine receptor class x (Srx)" evidence="2">
    <location>
        <begin position="3"/>
        <end position="44"/>
    </location>
</feature>
<reference evidence="4" key="1">
    <citation type="submission" date="2016-11" db="UniProtKB">
        <authorList>
            <consortium name="WormBaseParasite"/>
        </authorList>
    </citation>
    <scope>IDENTIFICATION</scope>
</reference>
<proteinExistence type="predicted"/>
<sequence length="70" mass="8174">MAVLALNRFHAVFFVFSYQRLWEKKNVKYIIFTALLFTVVYSAVKQTIYNMGITTGILGFVFLKISEMIQ</sequence>
<feature type="transmembrane region" description="Helical" evidence="1">
    <location>
        <begin position="48"/>
        <end position="65"/>
    </location>
</feature>
<dbReference type="Gene3D" id="1.20.1070.10">
    <property type="entry name" value="Rhodopsin 7-helix transmembrane proteins"/>
    <property type="match status" value="1"/>
</dbReference>
<keyword evidence="1" id="KW-1133">Transmembrane helix</keyword>